<evidence type="ECO:0008006" key="2">
    <source>
        <dbReference type="Google" id="ProtNLM"/>
    </source>
</evidence>
<gene>
    <name evidence="1" type="ORF">S03H2_53260</name>
</gene>
<comment type="caution">
    <text evidence="1">The sequence shown here is derived from an EMBL/GenBank/DDBJ whole genome shotgun (WGS) entry which is preliminary data.</text>
</comment>
<reference evidence="1" key="1">
    <citation type="journal article" date="2014" name="Front. Microbiol.">
        <title>High frequency of phylogenetically diverse reductive dehalogenase-homologous genes in deep subseafloor sedimentary metagenomes.</title>
        <authorList>
            <person name="Kawai M."/>
            <person name="Futagami T."/>
            <person name="Toyoda A."/>
            <person name="Takaki Y."/>
            <person name="Nishi S."/>
            <person name="Hori S."/>
            <person name="Arai W."/>
            <person name="Tsubouchi T."/>
            <person name="Morono Y."/>
            <person name="Uchiyama I."/>
            <person name="Ito T."/>
            <person name="Fujiyama A."/>
            <person name="Inagaki F."/>
            <person name="Takami H."/>
        </authorList>
    </citation>
    <scope>NUCLEOTIDE SEQUENCE</scope>
    <source>
        <strain evidence="1">Expedition CK06-06</strain>
    </source>
</reference>
<protein>
    <recommendedName>
        <fullName evidence="2">PRTRC system protein C</fullName>
    </recommendedName>
</protein>
<sequence length="61" mass="6791">MARIFIVDGTEYPDPGADVTPEGFKQMMASFLPELSNADMTTETQGEDTIYRFKKRVGTKG</sequence>
<organism evidence="1">
    <name type="scientific">marine sediment metagenome</name>
    <dbReference type="NCBI Taxonomy" id="412755"/>
    <lineage>
        <taxon>unclassified sequences</taxon>
        <taxon>metagenomes</taxon>
        <taxon>ecological metagenomes</taxon>
    </lineage>
</organism>
<dbReference type="InterPro" id="IPR032866">
    <property type="entry name" value="Prok_Ub"/>
</dbReference>
<evidence type="ECO:0000313" key="1">
    <source>
        <dbReference type="EMBL" id="GAH72622.1"/>
    </source>
</evidence>
<name>X1HT23_9ZZZZ</name>
<dbReference type="EMBL" id="BARU01033891">
    <property type="protein sequence ID" value="GAH72622.1"/>
    <property type="molecule type" value="Genomic_DNA"/>
</dbReference>
<proteinExistence type="predicted"/>
<dbReference type="Pfam" id="PF14454">
    <property type="entry name" value="Prok_Ub"/>
    <property type="match status" value="1"/>
</dbReference>
<dbReference type="AlphaFoldDB" id="X1HT23"/>
<accession>X1HT23</accession>